<reference evidence="2" key="1">
    <citation type="journal article" date="2019" name="Int. J. Syst. Evol. Microbiol.">
        <title>The Global Catalogue of Microorganisms (GCM) 10K type strain sequencing project: providing services to taxonomists for standard genome sequencing and annotation.</title>
        <authorList>
            <consortium name="The Broad Institute Genomics Platform"/>
            <consortium name="The Broad Institute Genome Sequencing Center for Infectious Disease"/>
            <person name="Wu L."/>
            <person name="Ma J."/>
        </authorList>
    </citation>
    <scope>NUCLEOTIDE SEQUENCE [LARGE SCALE GENOMIC DNA]</scope>
    <source>
        <strain evidence="2">CCTCC AB 2013263</strain>
    </source>
</reference>
<dbReference type="RefSeq" id="WP_380076379.1">
    <property type="nucleotide sequence ID" value="NZ_JBHRZF010000051.1"/>
</dbReference>
<proteinExistence type="predicted"/>
<dbReference type="EMBL" id="JBHRZF010000051">
    <property type="protein sequence ID" value="MFC3860229.1"/>
    <property type="molecule type" value="Genomic_DNA"/>
</dbReference>
<protein>
    <submittedName>
        <fullName evidence="1">Uncharacterized protein</fullName>
    </submittedName>
</protein>
<evidence type="ECO:0000313" key="2">
    <source>
        <dbReference type="Proteomes" id="UP001595748"/>
    </source>
</evidence>
<comment type="caution">
    <text evidence="1">The sequence shown here is derived from an EMBL/GenBank/DDBJ whole genome shotgun (WGS) entry which is preliminary data.</text>
</comment>
<keyword evidence="2" id="KW-1185">Reference proteome</keyword>
<evidence type="ECO:0000313" key="1">
    <source>
        <dbReference type="EMBL" id="MFC3860229.1"/>
    </source>
</evidence>
<accession>A0ABV8A3H3</accession>
<sequence>AVTADQFSGRDEAVAVGDVIDDGVDGVLGAPCIPVGRALEFTEFSAARGAFEESSVVRPVSSAELDVALLSAVLDWTGGVLTDETFEWELF</sequence>
<name>A0ABV8A3H3_9DEIO</name>
<dbReference type="Proteomes" id="UP001595748">
    <property type="component" value="Unassembled WGS sequence"/>
</dbReference>
<feature type="non-terminal residue" evidence="1">
    <location>
        <position position="1"/>
    </location>
</feature>
<gene>
    <name evidence="1" type="ORF">ACFOPQ_05550</name>
</gene>
<organism evidence="1 2">
    <name type="scientific">Deinococcus antarcticus</name>
    <dbReference type="NCBI Taxonomy" id="1298767"/>
    <lineage>
        <taxon>Bacteria</taxon>
        <taxon>Thermotogati</taxon>
        <taxon>Deinococcota</taxon>
        <taxon>Deinococci</taxon>
        <taxon>Deinococcales</taxon>
        <taxon>Deinococcaceae</taxon>
        <taxon>Deinococcus</taxon>
    </lineage>
</organism>